<comment type="cofactor">
    <cofactor evidence="7">
        <name>Zn(2+)</name>
        <dbReference type="ChEBI" id="CHEBI:29105"/>
    </cofactor>
    <text evidence="7">Binds 1 zinc ion.</text>
</comment>
<dbReference type="InterPro" id="IPR024077">
    <property type="entry name" value="Neurolysin/TOP_dom2"/>
</dbReference>
<dbReference type="InterPro" id="IPR024079">
    <property type="entry name" value="MetalloPept_cat_dom_sf"/>
</dbReference>
<dbReference type="CDD" id="cd06456">
    <property type="entry name" value="M3A_DCP"/>
    <property type="match status" value="1"/>
</dbReference>
<dbReference type="FunFam" id="3.40.390.10:FF:000009">
    <property type="entry name" value="Oligopeptidase A"/>
    <property type="match status" value="1"/>
</dbReference>
<sequence>MSAPDNPLLTQSSLPYQLPPFSRIKPEHFLPAFQIGAAEQLAQLAEIVSNTDPATFENVLIPLETAGTTLTRTVQVFYNLISSMATPVLQWVEGQLSPRLTAHQDEIYLNRALFERLSTVYATRNDAGLRAEQIRLVERYYSDFSRAGASLGADDAEILKAYNQQLAVLSTRFHQNLQAATEAAAVIVDDPAQCDGLSADDIAAAAAAADERGHHGKYLLTLILPTGQPILPRLNNRELRRRVHEASTSRASSGEHNNGPIAIEMAVLRAKRAALLGFSTHADYVAADGTASTSAKVDALLSQLVPPAVGNARAEAAILAELAAADGVEIAAWDWLYYSEKVRAVRFELDTEALRPYFELNAVLQKGVFFAAQALYGISFEPREDLAGYHDDVRVFEVKNESGEPLGLFLGDFFARETKRGGAWMNSLVDQSAITGLAPVIVNNLNITKPATGEPALLTIAEVKTLFHEFGHALHGLFSDVGYPRLSGTSVPRDFVEFPSQVNEMWQFWPEVLQNYARHVVTGEALDHAVIDRIRAAELWGEGFATAEYLGATLLDQAWHRITTDTVIENAQQFEAEALENAGLAMDMVPPRYRTTYFQHIFSGGYAAGYYAYIWAEILDAETVEWFKAHGGMTRANGDKFRSELLSVGGSRDPMAAVRSLLGREPEILPLLRRRGLMAKQPLTSP</sequence>
<keyword evidence="3 7" id="KW-0479">Metal-binding</keyword>
<dbReference type="OrthoDB" id="9773538at2"/>
<name>A0A3G8ZQI6_9ACTN</name>
<evidence type="ECO:0000256" key="7">
    <source>
        <dbReference type="RuleBase" id="RU003435"/>
    </source>
</evidence>
<evidence type="ECO:0000256" key="1">
    <source>
        <dbReference type="ARBA" id="ARBA00006040"/>
    </source>
</evidence>
<organism evidence="9 10">
    <name type="scientific">Nakamurella antarctica</name>
    <dbReference type="NCBI Taxonomy" id="1902245"/>
    <lineage>
        <taxon>Bacteria</taxon>
        <taxon>Bacillati</taxon>
        <taxon>Actinomycetota</taxon>
        <taxon>Actinomycetes</taxon>
        <taxon>Nakamurellales</taxon>
        <taxon>Nakamurellaceae</taxon>
        <taxon>Nakamurella</taxon>
    </lineage>
</organism>
<dbReference type="PANTHER" id="PTHR43660:SF1">
    <property type="entry name" value="DIPEPTIDYL CARBOXYPEPTIDASE"/>
    <property type="match status" value="1"/>
</dbReference>
<proteinExistence type="inferred from homology"/>
<evidence type="ECO:0000313" key="10">
    <source>
        <dbReference type="Proteomes" id="UP000268084"/>
    </source>
</evidence>
<gene>
    <name evidence="9" type="ORF">EH165_13875</name>
</gene>
<evidence type="ECO:0000256" key="4">
    <source>
        <dbReference type="ARBA" id="ARBA00022801"/>
    </source>
</evidence>
<reference evidence="9 10" key="2">
    <citation type="submission" date="2018-12" db="EMBL/GenBank/DDBJ databases">
        <title>Nakamurella antarcticus sp. nov., isolated from Antarctica South Shetland Islands soil.</title>
        <authorList>
            <person name="Peng F."/>
        </authorList>
    </citation>
    <scope>NUCLEOTIDE SEQUENCE [LARGE SCALE GENOMIC DNA]</scope>
    <source>
        <strain evidence="9 10">S14-144</strain>
    </source>
</reference>
<evidence type="ECO:0000256" key="2">
    <source>
        <dbReference type="ARBA" id="ARBA00022670"/>
    </source>
</evidence>
<evidence type="ECO:0000256" key="5">
    <source>
        <dbReference type="ARBA" id="ARBA00022833"/>
    </source>
</evidence>
<dbReference type="KEGG" id="nak:EH165_13875"/>
<dbReference type="GO" id="GO:0005829">
    <property type="term" value="C:cytosol"/>
    <property type="evidence" value="ECO:0007669"/>
    <property type="project" value="TreeGrafter"/>
</dbReference>
<dbReference type="InterPro" id="IPR034005">
    <property type="entry name" value="M3A_DCP"/>
</dbReference>
<keyword evidence="10" id="KW-1185">Reference proteome</keyword>
<reference evidence="9 10" key="1">
    <citation type="submission" date="2018-11" db="EMBL/GenBank/DDBJ databases">
        <authorList>
            <person name="Da X."/>
        </authorList>
    </citation>
    <scope>NUCLEOTIDE SEQUENCE [LARGE SCALE GENOMIC DNA]</scope>
    <source>
        <strain evidence="9 10">S14-144</strain>
    </source>
</reference>
<dbReference type="SUPFAM" id="SSF55486">
    <property type="entry name" value="Metalloproteases ('zincins'), catalytic domain"/>
    <property type="match status" value="1"/>
</dbReference>
<protein>
    <submittedName>
        <fullName evidence="9">M3 family peptidase</fullName>
    </submittedName>
</protein>
<dbReference type="Gene3D" id="1.10.1370.10">
    <property type="entry name" value="Neurolysin, domain 3"/>
    <property type="match status" value="1"/>
</dbReference>
<dbReference type="Gene3D" id="3.40.390.10">
    <property type="entry name" value="Collagenase (Catalytic Domain)"/>
    <property type="match status" value="1"/>
</dbReference>
<dbReference type="GO" id="GO:0004180">
    <property type="term" value="F:carboxypeptidase activity"/>
    <property type="evidence" value="ECO:0007669"/>
    <property type="project" value="TreeGrafter"/>
</dbReference>
<keyword evidence="6 7" id="KW-0482">Metalloprotease</keyword>
<dbReference type="GO" id="GO:0006508">
    <property type="term" value="P:proteolysis"/>
    <property type="evidence" value="ECO:0007669"/>
    <property type="project" value="UniProtKB-KW"/>
</dbReference>
<dbReference type="GO" id="GO:0004222">
    <property type="term" value="F:metalloendopeptidase activity"/>
    <property type="evidence" value="ECO:0007669"/>
    <property type="project" value="InterPro"/>
</dbReference>
<dbReference type="Pfam" id="PF01432">
    <property type="entry name" value="Peptidase_M3"/>
    <property type="match status" value="1"/>
</dbReference>
<keyword evidence="5 7" id="KW-0862">Zinc</keyword>
<keyword evidence="2 7" id="KW-0645">Protease</keyword>
<dbReference type="GO" id="GO:0046872">
    <property type="term" value="F:metal ion binding"/>
    <property type="evidence" value="ECO:0007669"/>
    <property type="project" value="UniProtKB-UniRule"/>
</dbReference>
<dbReference type="RefSeq" id="WP_124799971.1">
    <property type="nucleotide sequence ID" value="NZ_CP034170.1"/>
</dbReference>
<evidence type="ECO:0000259" key="8">
    <source>
        <dbReference type="Pfam" id="PF01432"/>
    </source>
</evidence>
<accession>A0A3G8ZQI6</accession>
<keyword evidence="4 7" id="KW-0378">Hydrolase</keyword>
<dbReference type="EMBL" id="CP034170">
    <property type="protein sequence ID" value="AZI59067.1"/>
    <property type="molecule type" value="Genomic_DNA"/>
</dbReference>
<feature type="domain" description="Peptidase M3A/M3B catalytic" evidence="8">
    <location>
        <begin position="234"/>
        <end position="676"/>
    </location>
</feature>
<comment type="similarity">
    <text evidence="1 7">Belongs to the peptidase M3 family.</text>
</comment>
<dbReference type="AlphaFoldDB" id="A0A3G8ZQI6"/>
<dbReference type="InterPro" id="IPR001567">
    <property type="entry name" value="Pept_M3A_M3B_dom"/>
</dbReference>
<dbReference type="Proteomes" id="UP000268084">
    <property type="component" value="Chromosome"/>
</dbReference>
<dbReference type="PANTHER" id="PTHR43660">
    <property type="entry name" value="DIPEPTIDYL CARBOXYPEPTIDASE"/>
    <property type="match status" value="1"/>
</dbReference>
<evidence type="ECO:0000256" key="6">
    <source>
        <dbReference type="ARBA" id="ARBA00023049"/>
    </source>
</evidence>
<dbReference type="InterPro" id="IPR045090">
    <property type="entry name" value="Pept_M3A_M3B"/>
</dbReference>
<evidence type="ECO:0000313" key="9">
    <source>
        <dbReference type="EMBL" id="AZI59067.1"/>
    </source>
</evidence>
<evidence type="ECO:0000256" key="3">
    <source>
        <dbReference type="ARBA" id="ARBA00022723"/>
    </source>
</evidence>